<proteinExistence type="predicted"/>
<dbReference type="EMBL" id="JADEWZ010000006">
    <property type="protein sequence ID" value="MBE9115367.1"/>
    <property type="molecule type" value="Genomic_DNA"/>
</dbReference>
<feature type="transmembrane region" description="Helical" evidence="1">
    <location>
        <begin position="295"/>
        <end position="317"/>
    </location>
</feature>
<feature type="transmembrane region" description="Helical" evidence="1">
    <location>
        <begin position="234"/>
        <end position="252"/>
    </location>
</feature>
<keyword evidence="1" id="KW-0812">Transmembrane</keyword>
<gene>
    <name evidence="3" type="ORF">IQ249_05580</name>
</gene>
<dbReference type="Pfam" id="PF07786">
    <property type="entry name" value="HGSNAT_cat"/>
    <property type="match status" value="1"/>
</dbReference>
<sequence length="376" mass="41707">MSSSTPLSQRLTSLDVFRGMAIAGMILANTPGSWSHVYPPLLHAEWNGFTPTDLVFPAFLFIAGVAMAFSLSKYTQENKPTAKVYGRILRRCALLFALGVLLNGLSFLLGIHSNLRILGVLQRISLAYFFAAIAVLNLKRRNLWILSGAILLAYWAAMMLIPVPGFGAGDLTPEGNVAGYIDRLVVGTQWMYKQGQFDPEGLFSTLPAIVTVLTGYFAGDLLRNKSVTSDTSMDLVLGGLSSLMLGHLWGIWFPVNKQLWTSSYVLVATGWSLLLLAACYELIEVRKIRRWGLPFKVMGLNAIFLFVASGLLVRLLYVAKVGEGEEAPSLYTWIYQTLFAPWAGDLNGSLLFAIANLLLWWLVLYAFYRKGWFLKI</sequence>
<dbReference type="Proteomes" id="UP000654482">
    <property type="component" value="Unassembled WGS sequence"/>
</dbReference>
<keyword evidence="1" id="KW-0472">Membrane</keyword>
<evidence type="ECO:0000256" key="1">
    <source>
        <dbReference type="SAM" id="Phobius"/>
    </source>
</evidence>
<feature type="transmembrane region" description="Helical" evidence="1">
    <location>
        <begin position="16"/>
        <end position="34"/>
    </location>
</feature>
<feature type="transmembrane region" description="Helical" evidence="1">
    <location>
        <begin position="143"/>
        <end position="163"/>
    </location>
</feature>
<comment type="caution">
    <text evidence="3">The sequence shown here is derived from an EMBL/GenBank/DDBJ whole genome shotgun (WGS) entry which is preliminary data.</text>
</comment>
<feature type="transmembrane region" description="Helical" evidence="1">
    <location>
        <begin position="264"/>
        <end position="283"/>
    </location>
</feature>
<feature type="transmembrane region" description="Helical" evidence="1">
    <location>
        <begin position="201"/>
        <end position="222"/>
    </location>
</feature>
<feature type="domain" description="Heparan-alpha-glucosaminide N-acetyltransferase catalytic" evidence="2">
    <location>
        <begin position="10"/>
        <end position="230"/>
    </location>
</feature>
<protein>
    <submittedName>
        <fullName evidence="3">DUF1624 domain-containing protein</fullName>
    </submittedName>
</protein>
<dbReference type="PANTHER" id="PTHR31061">
    <property type="entry name" value="LD22376P"/>
    <property type="match status" value="1"/>
</dbReference>
<evidence type="ECO:0000313" key="3">
    <source>
        <dbReference type="EMBL" id="MBE9115367.1"/>
    </source>
</evidence>
<evidence type="ECO:0000259" key="2">
    <source>
        <dbReference type="Pfam" id="PF07786"/>
    </source>
</evidence>
<dbReference type="InterPro" id="IPR012429">
    <property type="entry name" value="HGSNAT_cat"/>
</dbReference>
<keyword evidence="4" id="KW-1185">Reference proteome</keyword>
<feature type="transmembrane region" description="Helical" evidence="1">
    <location>
        <begin position="92"/>
        <end position="111"/>
    </location>
</feature>
<dbReference type="PANTHER" id="PTHR31061:SF24">
    <property type="entry name" value="LD22376P"/>
    <property type="match status" value="1"/>
</dbReference>
<accession>A0A8J7B3V4</accession>
<feature type="transmembrane region" description="Helical" evidence="1">
    <location>
        <begin position="54"/>
        <end position="71"/>
    </location>
</feature>
<reference evidence="3" key="1">
    <citation type="submission" date="2020-10" db="EMBL/GenBank/DDBJ databases">
        <authorList>
            <person name="Castelo-Branco R."/>
            <person name="Eusebio N."/>
            <person name="Adriana R."/>
            <person name="Vieira A."/>
            <person name="Brugerolle De Fraissinette N."/>
            <person name="Rezende De Castro R."/>
            <person name="Schneider M.P."/>
            <person name="Vasconcelos V."/>
            <person name="Leao P.N."/>
        </authorList>
    </citation>
    <scope>NUCLEOTIDE SEQUENCE</scope>
    <source>
        <strain evidence="3">LEGE 07157</strain>
    </source>
</reference>
<name>A0A8J7B3V4_9CYAN</name>
<dbReference type="RefSeq" id="WP_194028456.1">
    <property type="nucleotide sequence ID" value="NZ_JADEWZ010000006.1"/>
</dbReference>
<organism evidence="3 4">
    <name type="scientific">Lusitaniella coriacea LEGE 07157</name>
    <dbReference type="NCBI Taxonomy" id="945747"/>
    <lineage>
        <taxon>Bacteria</taxon>
        <taxon>Bacillati</taxon>
        <taxon>Cyanobacteriota</taxon>
        <taxon>Cyanophyceae</taxon>
        <taxon>Spirulinales</taxon>
        <taxon>Lusitaniellaceae</taxon>
        <taxon>Lusitaniella</taxon>
    </lineage>
</organism>
<feature type="transmembrane region" description="Helical" evidence="1">
    <location>
        <begin position="117"/>
        <end position="136"/>
    </location>
</feature>
<evidence type="ECO:0000313" key="4">
    <source>
        <dbReference type="Proteomes" id="UP000654482"/>
    </source>
</evidence>
<feature type="transmembrane region" description="Helical" evidence="1">
    <location>
        <begin position="348"/>
        <end position="368"/>
    </location>
</feature>
<dbReference type="AlphaFoldDB" id="A0A8J7B3V4"/>
<keyword evidence="1" id="KW-1133">Transmembrane helix</keyword>